<evidence type="ECO:0000256" key="1">
    <source>
        <dbReference type="SAM" id="MobiDB-lite"/>
    </source>
</evidence>
<dbReference type="EMBL" id="JPXS01000032">
    <property type="protein sequence ID" value="KGQ31560.1"/>
    <property type="molecule type" value="Genomic_DNA"/>
</dbReference>
<dbReference type="AlphaFoldDB" id="A0A0A2XLM9"/>
<dbReference type="SMART" id="SM00974">
    <property type="entry name" value="T5orf172"/>
    <property type="match status" value="1"/>
</dbReference>
<proteinExistence type="predicted"/>
<evidence type="ECO:0000259" key="2">
    <source>
        <dbReference type="SMART" id="SM00974"/>
    </source>
</evidence>
<dbReference type="SUPFAM" id="SSF52540">
    <property type="entry name" value="P-loop containing nucleoside triphosphate hydrolases"/>
    <property type="match status" value="1"/>
</dbReference>
<accession>A0A0A2XLM9</accession>
<organism evidence="3 4">
    <name type="scientific">Gallibacterium anatis</name>
    <dbReference type="NCBI Taxonomy" id="750"/>
    <lineage>
        <taxon>Bacteria</taxon>
        <taxon>Pseudomonadati</taxon>
        <taxon>Pseudomonadota</taxon>
        <taxon>Gammaproteobacteria</taxon>
        <taxon>Pasteurellales</taxon>
        <taxon>Pasteurellaceae</taxon>
        <taxon>Gallibacterium</taxon>
    </lineage>
</organism>
<comment type="caution">
    <text evidence="3">The sequence shown here is derived from an EMBL/GenBank/DDBJ whole genome shotgun (WGS) entry which is preliminary data.</text>
</comment>
<feature type="region of interest" description="Disordered" evidence="1">
    <location>
        <begin position="689"/>
        <end position="717"/>
    </location>
</feature>
<dbReference type="InterPro" id="IPR027417">
    <property type="entry name" value="P-loop_NTPase"/>
</dbReference>
<evidence type="ECO:0000313" key="4">
    <source>
        <dbReference type="Proteomes" id="UP000030526"/>
    </source>
</evidence>
<sequence length="829" mass="96487">MLNDLLLPLQQPKIYAYSDVRFPNMLKVGYTTRSVEERIAEQYPVKTPNQSYQIELNELAIRDDGSYFSDHDVHHMLEQMKIKRDQGEWFHCDMATVQAAIVAVRNRKTPKANRIADFKMRPEQQLAVQRTIDYFNAFKADPKNADKDPKFLWNAKMRFGKTFATYQLVKEMQWRRVLILTFKPAVKTAWQEDLQRHIDFVDWQFVHKENIEQAGAIKKQSELHNKPLICFLSLQDLHGRTANNKIKQRNRWLYEINWDCVVFDEYHYGAWRDKTKDQFDYGESEGELSSELPNQLNFDEEMLGLTTYHYLYLSGTPFRALNNGEFIEEQVFSWTYSDEQQAKANWSNKADNPYRALPKMVMMTYQMADDLRVVAEKGENNEFDLNEFFAADGEDETAKFKHIEEVQQWLNWLRYGGEQQLLHIGVEKPPMPYSDVNLLANLLHTVWFLPTVASCFAMRNLLAMPQNQFYHDYKVVVAAGSQAGIGEKALPPVRNAIGESPLESKTITLSCGKLLTGISIPEWSGIFMLCNLKSPETYFQAAFRVQTPWTMRDDNQQEMVIKDYCYVFDFALNRALSQISEYSTRLNPKEENPEKQVAEFIHFLPVLSYDGGSMKRFDAADILDYTLSGITATLLARRWESAVLVNVDNMTLDRLRNSPEAMAALSKIEGFRSLNQDIATIINRTESVKEKKKEAAQEGRDLTPQEKKEVDEAEKERKNLRKQIQEKLIKFATRVPVFMYLTDFREHTLREVIEELEPDLFYSVTGLTQKDFQLLVNLNVFNQSQMNDAVYKFKRYEDASLEYTGIRKHQGNFVGGYDTVVSTTEFKQL</sequence>
<dbReference type="GO" id="GO:0016787">
    <property type="term" value="F:hydrolase activity"/>
    <property type="evidence" value="ECO:0007669"/>
    <property type="project" value="InterPro"/>
</dbReference>
<keyword evidence="3" id="KW-0378">Hydrolase</keyword>
<keyword evidence="3" id="KW-0540">Nuclease</keyword>
<reference evidence="3 4" key="1">
    <citation type="submission" date="2014-08" db="EMBL/GenBank/DDBJ databases">
        <title>Chaperone-usher fimbriae in a diverse selection of Gallibacterium genomes.</title>
        <authorList>
            <person name="Kudirkiene E."/>
            <person name="Bager R.J."/>
            <person name="Johnson T.J."/>
            <person name="Bojesen A.M."/>
        </authorList>
    </citation>
    <scope>NUCLEOTIDE SEQUENCE [LARGE SCALE GENOMIC DNA]</scope>
    <source>
        <strain evidence="3 4">20558/3kl.</strain>
    </source>
</reference>
<feature type="domain" description="Bacteriophage T5 Orf172 DNA-binding" evidence="2">
    <location>
        <begin position="20"/>
        <end position="104"/>
    </location>
</feature>
<dbReference type="GO" id="GO:0003677">
    <property type="term" value="F:DNA binding"/>
    <property type="evidence" value="ECO:0007669"/>
    <property type="project" value="InterPro"/>
</dbReference>
<dbReference type="InterPro" id="IPR018306">
    <property type="entry name" value="Phage_T5_Orf172_DNA-bd"/>
</dbReference>
<protein>
    <submittedName>
        <fullName evidence="3">Restriction endonuclease</fullName>
    </submittedName>
</protein>
<gene>
    <name evidence="3" type="ORF">JP32_06515</name>
</gene>
<name>A0A0A2XLM9_9PAST</name>
<dbReference type="Pfam" id="PF10544">
    <property type="entry name" value="T5orf172"/>
    <property type="match status" value="1"/>
</dbReference>
<keyword evidence="3" id="KW-0255">Endonuclease</keyword>
<dbReference type="Gene3D" id="3.40.50.300">
    <property type="entry name" value="P-loop containing nucleotide triphosphate hydrolases"/>
    <property type="match status" value="1"/>
</dbReference>
<dbReference type="Proteomes" id="UP000030526">
    <property type="component" value="Unassembled WGS sequence"/>
</dbReference>
<evidence type="ECO:0000313" key="3">
    <source>
        <dbReference type="EMBL" id="KGQ31560.1"/>
    </source>
</evidence>
<dbReference type="GO" id="GO:0005524">
    <property type="term" value="F:ATP binding"/>
    <property type="evidence" value="ECO:0007669"/>
    <property type="project" value="InterPro"/>
</dbReference>
<dbReference type="Pfam" id="PF04851">
    <property type="entry name" value="ResIII"/>
    <property type="match status" value="1"/>
</dbReference>
<dbReference type="GO" id="GO:0004519">
    <property type="term" value="F:endonuclease activity"/>
    <property type="evidence" value="ECO:0007669"/>
    <property type="project" value="UniProtKB-KW"/>
</dbReference>
<dbReference type="InterPro" id="IPR006935">
    <property type="entry name" value="Helicase/UvrB_N"/>
</dbReference>